<feature type="domain" description="Protein kinase" evidence="25">
    <location>
        <begin position="214"/>
        <end position="479"/>
    </location>
</feature>
<feature type="binding site" evidence="23">
    <location>
        <position position="243"/>
    </location>
    <ligand>
        <name>ATP</name>
        <dbReference type="ChEBI" id="CHEBI:30616"/>
    </ligand>
</feature>
<evidence type="ECO:0000256" key="9">
    <source>
        <dbReference type="ARBA" id="ARBA00022626"/>
    </source>
</evidence>
<evidence type="ECO:0000256" key="4">
    <source>
        <dbReference type="ARBA" id="ARBA00012513"/>
    </source>
</evidence>
<dbReference type="SUPFAM" id="SSF56112">
    <property type="entry name" value="Protein kinase-like (PK-like)"/>
    <property type="match status" value="1"/>
</dbReference>
<comment type="catalytic activity">
    <reaction evidence="21">
        <text>L-threonyl-[protein] + ATP = O-phospho-L-threonyl-[protein] + ADP + H(+)</text>
        <dbReference type="Rhea" id="RHEA:46608"/>
        <dbReference type="Rhea" id="RHEA-COMP:11060"/>
        <dbReference type="Rhea" id="RHEA-COMP:11605"/>
        <dbReference type="ChEBI" id="CHEBI:15378"/>
        <dbReference type="ChEBI" id="CHEBI:30013"/>
        <dbReference type="ChEBI" id="CHEBI:30616"/>
        <dbReference type="ChEBI" id="CHEBI:61977"/>
        <dbReference type="ChEBI" id="CHEBI:456216"/>
        <dbReference type="EC" id="2.7.11.1"/>
    </reaction>
</comment>
<evidence type="ECO:0000313" key="26">
    <source>
        <dbReference type="EnsemblPlants" id="TuG1812G0100000185.01.T01"/>
    </source>
</evidence>
<comment type="catalytic activity">
    <reaction evidence="22">
        <text>L-seryl-[protein] + ATP = O-phospho-L-seryl-[protein] + ADP + H(+)</text>
        <dbReference type="Rhea" id="RHEA:17989"/>
        <dbReference type="Rhea" id="RHEA-COMP:9863"/>
        <dbReference type="Rhea" id="RHEA-COMP:11604"/>
        <dbReference type="ChEBI" id="CHEBI:15378"/>
        <dbReference type="ChEBI" id="CHEBI:29999"/>
        <dbReference type="ChEBI" id="CHEBI:30616"/>
        <dbReference type="ChEBI" id="CHEBI:83421"/>
        <dbReference type="ChEBI" id="CHEBI:456216"/>
        <dbReference type="EC" id="2.7.11.1"/>
    </reaction>
</comment>
<evidence type="ECO:0000313" key="27">
    <source>
        <dbReference type="Proteomes" id="UP000015106"/>
    </source>
</evidence>
<dbReference type="InterPro" id="IPR011009">
    <property type="entry name" value="Kinase-like_dom_sf"/>
</dbReference>
<keyword evidence="11 24" id="KW-0812">Transmembrane</keyword>
<dbReference type="Gene3D" id="3.30.200.20">
    <property type="entry name" value="Phosphorylase Kinase, domain 1"/>
    <property type="match status" value="1"/>
</dbReference>
<reference evidence="26" key="3">
    <citation type="submission" date="2022-06" db="UniProtKB">
        <authorList>
            <consortium name="EnsemblPlants"/>
        </authorList>
    </citation>
    <scope>IDENTIFICATION</scope>
</reference>
<dbReference type="SUPFAM" id="SSF52058">
    <property type="entry name" value="L domain-like"/>
    <property type="match status" value="1"/>
</dbReference>
<dbReference type="GO" id="GO:0005886">
    <property type="term" value="C:plasma membrane"/>
    <property type="evidence" value="ECO:0007669"/>
    <property type="project" value="UniProtKB-SubCell"/>
</dbReference>
<dbReference type="Pfam" id="PF00560">
    <property type="entry name" value="LRR_1"/>
    <property type="match status" value="1"/>
</dbReference>
<evidence type="ECO:0000256" key="1">
    <source>
        <dbReference type="ARBA" id="ARBA00004162"/>
    </source>
</evidence>
<comment type="subcellular location">
    <subcellularLocation>
        <location evidence="1">Cell membrane</location>
        <topology evidence="1">Single-pass membrane protein</topology>
    </subcellularLocation>
    <subcellularLocation>
        <location evidence="2">Membrane</location>
        <topology evidence="2">Single-pass type I membrane protein</topology>
    </subcellularLocation>
</comment>
<dbReference type="Gramene" id="TuG1812G0100000185.01.T01">
    <property type="protein sequence ID" value="TuG1812G0100000185.01.T01"/>
    <property type="gene ID" value="TuG1812G0100000185.01"/>
</dbReference>
<dbReference type="Pfam" id="PF13855">
    <property type="entry name" value="LRR_8"/>
    <property type="match status" value="1"/>
</dbReference>
<keyword evidence="9" id="KW-1070">Brassinosteroid signaling pathway</keyword>
<name>A0A8R7NVN2_TRIUA</name>
<proteinExistence type="inferred from homology"/>
<dbReference type="EnsemblPlants" id="TuG1812G0100000185.01.T01">
    <property type="protein sequence ID" value="TuG1812G0100000185.01.T01"/>
    <property type="gene ID" value="TuG1812G0100000185.01"/>
</dbReference>
<dbReference type="InterPro" id="IPR051420">
    <property type="entry name" value="Ser_Thr_Kinases_DiverseReg"/>
</dbReference>
<evidence type="ECO:0000259" key="25">
    <source>
        <dbReference type="PROSITE" id="PS50011"/>
    </source>
</evidence>
<organism evidence="26 27">
    <name type="scientific">Triticum urartu</name>
    <name type="common">Red wild einkorn</name>
    <name type="synonym">Crithodium urartu</name>
    <dbReference type="NCBI Taxonomy" id="4572"/>
    <lineage>
        <taxon>Eukaryota</taxon>
        <taxon>Viridiplantae</taxon>
        <taxon>Streptophyta</taxon>
        <taxon>Embryophyta</taxon>
        <taxon>Tracheophyta</taxon>
        <taxon>Spermatophyta</taxon>
        <taxon>Magnoliopsida</taxon>
        <taxon>Liliopsida</taxon>
        <taxon>Poales</taxon>
        <taxon>Poaceae</taxon>
        <taxon>BOP clade</taxon>
        <taxon>Pooideae</taxon>
        <taxon>Triticodae</taxon>
        <taxon>Triticeae</taxon>
        <taxon>Triticinae</taxon>
        <taxon>Triticum</taxon>
    </lineage>
</organism>
<evidence type="ECO:0000256" key="11">
    <source>
        <dbReference type="ARBA" id="ARBA00022692"/>
    </source>
</evidence>
<dbReference type="InterPro" id="IPR032675">
    <property type="entry name" value="LRR_dom_sf"/>
</dbReference>
<evidence type="ECO:0000256" key="22">
    <source>
        <dbReference type="ARBA" id="ARBA00048679"/>
    </source>
</evidence>
<dbReference type="FunFam" id="1.10.510.10:FF:000417">
    <property type="entry name" value="Leucine-rich repeat receptor-like protein kinase"/>
    <property type="match status" value="1"/>
</dbReference>
<reference evidence="27" key="1">
    <citation type="journal article" date="2013" name="Nature">
        <title>Draft genome of the wheat A-genome progenitor Triticum urartu.</title>
        <authorList>
            <person name="Ling H.Q."/>
            <person name="Zhao S."/>
            <person name="Liu D."/>
            <person name="Wang J."/>
            <person name="Sun H."/>
            <person name="Zhang C."/>
            <person name="Fan H."/>
            <person name="Li D."/>
            <person name="Dong L."/>
            <person name="Tao Y."/>
            <person name="Gao C."/>
            <person name="Wu H."/>
            <person name="Li Y."/>
            <person name="Cui Y."/>
            <person name="Guo X."/>
            <person name="Zheng S."/>
            <person name="Wang B."/>
            <person name="Yu K."/>
            <person name="Liang Q."/>
            <person name="Yang W."/>
            <person name="Lou X."/>
            <person name="Chen J."/>
            <person name="Feng M."/>
            <person name="Jian J."/>
            <person name="Zhang X."/>
            <person name="Luo G."/>
            <person name="Jiang Y."/>
            <person name="Liu J."/>
            <person name="Wang Z."/>
            <person name="Sha Y."/>
            <person name="Zhang B."/>
            <person name="Wu H."/>
            <person name="Tang D."/>
            <person name="Shen Q."/>
            <person name="Xue P."/>
            <person name="Zou S."/>
            <person name="Wang X."/>
            <person name="Liu X."/>
            <person name="Wang F."/>
            <person name="Yang Y."/>
            <person name="An X."/>
            <person name="Dong Z."/>
            <person name="Zhang K."/>
            <person name="Zhang X."/>
            <person name="Luo M.C."/>
            <person name="Dvorak J."/>
            <person name="Tong Y."/>
            <person name="Wang J."/>
            <person name="Yang H."/>
            <person name="Li Z."/>
            <person name="Wang D."/>
            <person name="Zhang A."/>
            <person name="Wang J."/>
        </authorList>
    </citation>
    <scope>NUCLEOTIDE SEQUENCE</scope>
    <source>
        <strain evidence="27">cv. G1812</strain>
    </source>
</reference>
<keyword evidence="19" id="KW-0675">Receptor</keyword>
<evidence type="ECO:0000256" key="5">
    <source>
        <dbReference type="ARBA" id="ARBA00022475"/>
    </source>
</evidence>
<dbReference type="FunFam" id="3.80.10.10:FF:000111">
    <property type="entry name" value="LRR receptor-like serine/threonine-protein kinase ERECTA"/>
    <property type="match status" value="1"/>
</dbReference>
<keyword evidence="17 24" id="KW-1133">Transmembrane helix</keyword>
<evidence type="ECO:0000256" key="3">
    <source>
        <dbReference type="ARBA" id="ARBA00009592"/>
    </source>
</evidence>
<keyword evidence="8" id="KW-0433">Leucine-rich repeat</keyword>
<evidence type="ECO:0000256" key="21">
    <source>
        <dbReference type="ARBA" id="ARBA00047899"/>
    </source>
</evidence>
<evidence type="ECO:0000256" key="10">
    <source>
        <dbReference type="ARBA" id="ARBA00022679"/>
    </source>
</evidence>
<dbReference type="Proteomes" id="UP000015106">
    <property type="component" value="Chromosome 1"/>
</dbReference>
<dbReference type="PANTHER" id="PTHR48005:SF70">
    <property type="entry name" value="MDIS1-INTERACTING RECEPTOR LIKE KINASE 2-LIKE"/>
    <property type="match status" value="1"/>
</dbReference>
<keyword evidence="6" id="KW-0723">Serine/threonine-protein kinase</keyword>
<evidence type="ECO:0000256" key="12">
    <source>
        <dbReference type="ARBA" id="ARBA00022729"/>
    </source>
</evidence>
<dbReference type="KEGG" id="tua:125542210"/>
<evidence type="ECO:0000256" key="19">
    <source>
        <dbReference type="ARBA" id="ARBA00023170"/>
    </source>
</evidence>
<dbReference type="InterPro" id="IPR008266">
    <property type="entry name" value="Tyr_kinase_AS"/>
</dbReference>
<keyword evidence="16 23" id="KW-0067">ATP-binding</keyword>
<evidence type="ECO:0000256" key="16">
    <source>
        <dbReference type="ARBA" id="ARBA00022840"/>
    </source>
</evidence>
<dbReference type="GO" id="GO:0009742">
    <property type="term" value="P:brassinosteroid mediated signaling pathway"/>
    <property type="evidence" value="ECO:0007669"/>
    <property type="project" value="UniProtKB-KW"/>
</dbReference>
<keyword evidence="27" id="KW-1185">Reference proteome</keyword>
<dbReference type="InterPro" id="IPR001611">
    <property type="entry name" value="Leu-rich_rpt"/>
</dbReference>
<keyword evidence="13" id="KW-0677">Repeat</keyword>
<dbReference type="PROSITE" id="PS00109">
    <property type="entry name" value="PROTEIN_KINASE_TYR"/>
    <property type="match status" value="1"/>
</dbReference>
<evidence type="ECO:0000256" key="18">
    <source>
        <dbReference type="ARBA" id="ARBA00023136"/>
    </source>
</evidence>
<protein>
    <recommendedName>
        <fullName evidence="4">non-specific serine/threonine protein kinase</fullName>
        <ecNumber evidence="4">2.7.11.1</ecNumber>
    </recommendedName>
</protein>
<keyword evidence="14 23" id="KW-0547">Nucleotide-binding</keyword>
<dbReference type="GO" id="GO:0004674">
    <property type="term" value="F:protein serine/threonine kinase activity"/>
    <property type="evidence" value="ECO:0007669"/>
    <property type="project" value="UniProtKB-KW"/>
</dbReference>
<dbReference type="InterPro" id="IPR017441">
    <property type="entry name" value="Protein_kinase_ATP_BS"/>
</dbReference>
<sequence>MSGNRLSGSIPKELGACVKLQSLKINNNSFSGSLPGAIGNLAGLQIMLDVSNNKLSGVLPQQLGRLQMLEFLNLSHNQFSGSIPSSLASMVSLSTLDVSYNDLEGPVPIARLLQNASASWFLPNKGLCGNLPGLPPCYSTPIAAHKKGKILGLLLPIVLVMGFVIVAAIVVIILARKKRNPQESVTAEARDLFSVWNFDGRLAFDDIVRATEDFDDKYIIGTGGYGKVYKAQLQDGQLVAVKKLHQNEEELDDGRRFRSEMEILTQIRQRSIVKMYAFCSHPTYKFLVYDYIQQGSLHGILENQEGAKELDWTKRIALATDVAQAILYLHQECSPPIIHRDITSNNILLDTSFKGFVSDFGTARILKPDSSNWSALAGTYGYMAPELSYTSVVTEKCDVYSFGVVVLELVMGKHPRDLLDGSLSSWEEAMLVKDILDQRPTTPTTTEEKSLALLVNLAFSCLESSPQARPTMREAYQMLIQQPCSSPSPVPFSALTLQQAMHVDV</sequence>
<dbReference type="PROSITE" id="PS00107">
    <property type="entry name" value="PROTEIN_KINASE_ATP"/>
    <property type="match status" value="1"/>
</dbReference>
<dbReference type="FunFam" id="3.30.200.20:FF:000309">
    <property type="entry name" value="Leucine-rich repeat receptor protein kinase MSP1"/>
    <property type="match status" value="1"/>
</dbReference>
<evidence type="ECO:0000256" key="23">
    <source>
        <dbReference type="PROSITE-ProRule" id="PRU10141"/>
    </source>
</evidence>
<keyword evidence="5" id="KW-1003">Cell membrane</keyword>
<evidence type="ECO:0000256" key="24">
    <source>
        <dbReference type="SAM" id="Phobius"/>
    </source>
</evidence>
<keyword evidence="15" id="KW-0418">Kinase</keyword>
<keyword evidence="20" id="KW-0325">Glycoprotein</keyword>
<dbReference type="AlphaFoldDB" id="A0A8R7NVN2"/>
<dbReference type="Gene3D" id="3.80.10.10">
    <property type="entry name" value="Ribonuclease Inhibitor"/>
    <property type="match status" value="1"/>
</dbReference>
<evidence type="ECO:0000256" key="6">
    <source>
        <dbReference type="ARBA" id="ARBA00022527"/>
    </source>
</evidence>
<reference evidence="26" key="2">
    <citation type="submission" date="2018-03" db="EMBL/GenBank/DDBJ databases">
        <title>The Triticum urartu genome reveals the dynamic nature of wheat genome evolution.</title>
        <authorList>
            <person name="Ling H."/>
            <person name="Ma B."/>
            <person name="Shi X."/>
            <person name="Liu H."/>
            <person name="Dong L."/>
            <person name="Sun H."/>
            <person name="Cao Y."/>
            <person name="Gao Q."/>
            <person name="Zheng S."/>
            <person name="Li Y."/>
            <person name="Yu Y."/>
            <person name="Du H."/>
            <person name="Qi M."/>
            <person name="Li Y."/>
            <person name="Yu H."/>
            <person name="Cui Y."/>
            <person name="Wang N."/>
            <person name="Chen C."/>
            <person name="Wu H."/>
            <person name="Zhao Y."/>
            <person name="Zhang J."/>
            <person name="Li Y."/>
            <person name="Zhou W."/>
            <person name="Zhang B."/>
            <person name="Hu W."/>
            <person name="Eijk M."/>
            <person name="Tang J."/>
            <person name="Witsenboer H."/>
            <person name="Zhao S."/>
            <person name="Li Z."/>
            <person name="Zhang A."/>
            <person name="Wang D."/>
            <person name="Liang C."/>
        </authorList>
    </citation>
    <scope>NUCLEOTIDE SEQUENCE [LARGE SCALE GENOMIC DNA]</scope>
    <source>
        <strain evidence="26">cv. G1812</strain>
    </source>
</reference>
<dbReference type="PANTHER" id="PTHR48005">
    <property type="entry name" value="LEUCINE RICH REPEAT KINASE 2"/>
    <property type="match status" value="1"/>
</dbReference>
<evidence type="ECO:0000256" key="2">
    <source>
        <dbReference type="ARBA" id="ARBA00004479"/>
    </source>
</evidence>
<evidence type="ECO:0000256" key="7">
    <source>
        <dbReference type="ARBA" id="ARBA00022553"/>
    </source>
</evidence>
<evidence type="ECO:0000256" key="8">
    <source>
        <dbReference type="ARBA" id="ARBA00022614"/>
    </source>
</evidence>
<dbReference type="PROSITE" id="PS50011">
    <property type="entry name" value="PROTEIN_KINASE_DOM"/>
    <property type="match status" value="1"/>
</dbReference>
<dbReference type="Pfam" id="PF00069">
    <property type="entry name" value="Pkinase"/>
    <property type="match status" value="1"/>
</dbReference>
<evidence type="ECO:0000256" key="14">
    <source>
        <dbReference type="ARBA" id="ARBA00022741"/>
    </source>
</evidence>
<evidence type="ECO:0000256" key="20">
    <source>
        <dbReference type="ARBA" id="ARBA00023180"/>
    </source>
</evidence>
<keyword evidence="10" id="KW-0808">Transferase</keyword>
<feature type="transmembrane region" description="Helical" evidence="24">
    <location>
        <begin position="150"/>
        <end position="175"/>
    </location>
</feature>
<evidence type="ECO:0000256" key="17">
    <source>
        <dbReference type="ARBA" id="ARBA00022989"/>
    </source>
</evidence>
<dbReference type="RefSeq" id="XP_048561119.1">
    <property type="nucleotide sequence ID" value="XM_048705162.1"/>
</dbReference>
<evidence type="ECO:0000256" key="13">
    <source>
        <dbReference type="ARBA" id="ARBA00022737"/>
    </source>
</evidence>
<evidence type="ECO:0000256" key="15">
    <source>
        <dbReference type="ARBA" id="ARBA00022777"/>
    </source>
</evidence>
<keyword evidence="18 24" id="KW-0472">Membrane</keyword>
<dbReference type="EC" id="2.7.11.1" evidence="4"/>
<dbReference type="GO" id="GO:0005524">
    <property type="term" value="F:ATP binding"/>
    <property type="evidence" value="ECO:0007669"/>
    <property type="project" value="UniProtKB-UniRule"/>
</dbReference>
<dbReference type="OrthoDB" id="1913693at2759"/>
<keyword evidence="12" id="KW-0732">Signal</keyword>
<dbReference type="Gene3D" id="1.10.510.10">
    <property type="entry name" value="Transferase(Phosphotransferase) domain 1"/>
    <property type="match status" value="1"/>
</dbReference>
<dbReference type="InterPro" id="IPR000719">
    <property type="entry name" value="Prot_kinase_dom"/>
</dbReference>
<gene>
    <name evidence="26" type="primary">LOC125542210</name>
</gene>
<accession>A0A8R7NVN2</accession>
<keyword evidence="7" id="KW-0597">Phosphoprotein</keyword>
<dbReference type="GeneID" id="125542210"/>
<comment type="similarity">
    <text evidence="3">Belongs to the RLP family.</text>
</comment>